<sequence>MATGEGSAGKSAASSAAAFLHGMAQLPPLPAFDFDKPGSWATSLLQYEDYSFATGPYAAPTEVHALLHGPASQGCPASTTLGEAVLKDVAAVNKDSPTPSSTHRMSCASQRAFTAVRSNRRCNYSPDVEERLTRDRFLVGSLDRKLSGQLSRNPRPMLHEALTHIRQHEDADNERKGCDSAVSSSLAVDAARLRKGKPAPADKATKQLGPFRGRASHPPADCPARRAPCNFCRKSGHFENVCLENKHVNGKHTQKPSASSIELHTVAGQRPKYVGCPLSFKVDSGAEVSMIPRIFPGVPSKLQDPKSELTSPGNNILPVIGTYVTTLSWHGKSTKQLLYVLATKTVPLLGFPAIQALGISTFVDQVSGTTQPLGVLFQLVPEDREEALERVGHVGQDSGEQTSRGEGYDEGC</sequence>
<accession>A0ACB8DCJ4</accession>
<protein>
    <submittedName>
        <fullName evidence="1">Uncharacterized protein</fullName>
    </submittedName>
</protein>
<dbReference type="Proteomes" id="UP000821865">
    <property type="component" value="Chromosome 2"/>
</dbReference>
<organism evidence="1 2">
    <name type="scientific">Dermacentor silvarum</name>
    <name type="common">Tick</name>
    <dbReference type="NCBI Taxonomy" id="543639"/>
    <lineage>
        <taxon>Eukaryota</taxon>
        <taxon>Metazoa</taxon>
        <taxon>Ecdysozoa</taxon>
        <taxon>Arthropoda</taxon>
        <taxon>Chelicerata</taxon>
        <taxon>Arachnida</taxon>
        <taxon>Acari</taxon>
        <taxon>Parasitiformes</taxon>
        <taxon>Ixodida</taxon>
        <taxon>Ixodoidea</taxon>
        <taxon>Ixodidae</taxon>
        <taxon>Rhipicephalinae</taxon>
        <taxon>Dermacentor</taxon>
    </lineage>
</organism>
<gene>
    <name evidence="1" type="ORF">HPB49_011195</name>
</gene>
<reference evidence="1" key="1">
    <citation type="submission" date="2020-05" db="EMBL/GenBank/DDBJ databases">
        <title>Large-scale comparative analyses of tick genomes elucidate their genetic diversity and vector capacities.</title>
        <authorList>
            <person name="Jia N."/>
            <person name="Wang J."/>
            <person name="Shi W."/>
            <person name="Du L."/>
            <person name="Sun Y."/>
            <person name="Zhan W."/>
            <person name="Jiang J."/>
            <person name="Wang Q."/>
            <person name="Zhang B."/>
            <person name="Ji P."/>
            <person name="Sakyi L.B."/>
            <person name="Cui X."/>
            <person name="Yuan T."/>
            <person name="Jiang B."/>
            <person name="Yang W."/>
            <person name="Lam T.T.-Y."/>
            <person name="Chang Q."/>
            <person name="Ding S."/>
            <person name="Wang X."/>
            <person name="Zhu J."/>
            <person name="Ruan X."/>
            <person name="Zhao L."/>
            <person name="Wei J."/>
            <person name="Que T."/>
            <person name="Du C."/>
            <person name="Cheng J."/>
            <person name="Dai P."/>
            <person name="Han X."/>
            <person name="Huang E."/>
            <person name="Gao Y."/>
            <person name="Liu J."/>
            <person name="Shao H."/>
            <person name="Ye R."/>
            <person name="Li L."/>
            <person name="Wei W."/>
            <person name="Wang X."/>
            <person name="Wang C."/>
            <person name="Yang T."/>
            <person name="Huo Q."/>
            <person name="Li W."/>
            <person name="Guo W."/>
            <person name="Chen H."/>
            <person name="Zhou L."/>
            <person name="Ni X."/>
            <person name="Tian J."/>
            <person name="Zhou Y."/>
            <person name="Sheng Y."/>
            <person name="Liu T."/>
            <person name="Pan Y."/>
            <person name="Xia L."/>
            <person name="Li J."/>
            <person name="Zhao F."/>
            <person name="Cao W."/>
        </authorList>
    </citation>
    <scope>NUCLEOTIDE SEQUENCE</scope>
    <source>
        <strain evidence="1">Dsil-2018</strain>
    </source>
</reference>
<dbReference type="EMBL" id="CM023471">
    <property type="protein sequence ID" value="KAH7965799.1"/>
    <property type="molecule type" value="Genomic_DNA"/>
</dbReference>
<name>A0ACB8DCJ4_DERSI</name>
<keyword evidence="2" id="KW-1185">Reference proteome</keyword>
<evidence type="ECO:0000313" key="1">
    <source>
        <dbReference type="EMBL" id="KAH7965799.1"/>
    </source>
</evidence>
<evidence type="ECO:0000313" key="2">
    <source>
        <dbReference type="Proteomes" id="UP000821865"/>
    </source>
</evidence>
<proteinExistence type="predicted"/>
<comment type="caution">
    <text evidence="1">The sequence shown here is derived from an EMBL/GenBank/DDBJ whole genome shotgun (WGS) entry which is preliminary data.</text>
</comment>